<dbReference type="EMBL" id="LN515532">
    <property type="protein sequence ID" value="CEA15303.1"/>
    <property type="molecule type" value="Genomic_DNA"/>
</dbReference>
<dbReference type="PANTHER" id="PTHR41251:SF1">
    <property type="entry name" value="NON-HOMOLOGOUS END JOINING PROTEIN KU"/>
    <property type="match status" value="1"/>
</dbReference>
<dbReference type="GO" id="GO:0003690">
    <property type="term" value="F:double-stranded DNA binding"/>
    <property type="evidence" value="ECO:0007669"/>
    <property type="project" value="TreeGrafter"/>
</dbReference>
<keyword evidence="2" id="KW-1185">Reference proteome</keyword>
<dbReference type="PANTHER" id="PTHR41251">
    <property type="entry name" value="NON-HOMOLOGOUS END JOINING PROTEIN KU"/>
    <property type="match status" value="1"/>
</dbReference>
<organism evidence="1 2">
    <name type="scientific">Fermentimonas caenicola</name>
    <dbReference type="NCBI Taxonomy" id="1562970"/>
    <lineage>
        <taxon>Bacteria</taxon>
        <taxon>Pseudomonadati</taxon>
        <taxon>Bacteroidota</taxon>
        <taxon>Bacteroidia</taxon>
        <taxon>Bacteroidales</taxon>
        <taxon>Dysgonomonadaceae</taxon>
        <taxon>Fermentimonas</taxon>
    </lineage>
</organism>
<evidence type="ECO:0008006" key="3">
    <source>
        <dbReference type="Google" id="ProtNLM"/>
    </source>
</evidence>
<proteinExistence type="predicted"/>
<protein>
    <recommendedName>
        <fullName evidence="3">Ku domain-containing protein</fullName>
    </recommendedName>
</protein>
<dbReference type="HOGENOM" id="CLU_2410737_0_0_10"/>
<dbReference type="KEGG" id="pbt:ING2E5B_0536"/>
<gene>
    <name evidence="1" type="ORF">ING2E5B_0536</name>
</gene>
<sequence length="92" mass="10230">MKPIWNGAIGFGLVNIPVKLYSATESSTLDLDMLDKKDLSIQDFTIRNALDRIAKKGDIFSPASSLLITTTQPSGWFSSPRRIQATMLLWSK</sequence>
<accession>A0A098BYR7</accession>
<dbReference type="InterPro" id="IPR009187">
    <property type="entry name" value="Prok_Ku"/>
</dbReference>
<dbReference type="STRING" id="1562970.ING2E5B_0536"/>
<dbReference type="Proteomes" id="UP000032417">
    <property type="component" value="Chromosome 1"/>
</dbReference>
<dbReference type="AlphaFoldDB" id="A0A098BYR7"/>
<name>A0A098BYR7_9BACT</name>
<dbReference type="PATRIC" id="fig|1562970.3.peg.531"/>
<evidence type="ECO:0000313" key="1">
    <source>
        <dbReference type="EMBL" id="CEA15303.1"/>
    </source>
</evidence>
<reference evidence="1 2" key="1">
    <citation type="submission" date="2014-08" db="EMBL/GenBank/DDBJ databases">
        <authorList>
            <person name="Wibberg D."/>
        </authorList>
    </citation>
    <scope>NUCLEOTIDE SEQUENCE [LARGE SCALE GENOMIC DNA]</scope>
    <source>
        <strain evidence="2">ING2-E5B</strain>
    </source>
</reference>
<evidence type="ECO:0000313" key="2">
    <source>
        <dbReference type="Proteomes" id="UP000032417"/>
    </source>
</evidence>